<keyword evidence="5" id="KW-1185">Reference proteome</keyword>
<dbReference type="InterPro" id="IPR052969">
    <property type="entry name" value="Thr-specific_kinase-like"/>
</dbReference>
<evidence type="ECO:0000313" key="5">
    <source>
        <dbReference type="Proteomes" id="UP000663829"/>
    </source>
</evidence>
<evidence type="ECO:0000313" key="3">
    <source>
        <dbReference type="EMBL" id="CAF1531213.1"/>
    </source>
</evidence>
<dbReference type="PANTHER" id="PTHR47763">
    <property type="entry name" value="ALPHA-PROTEIN KINASE VWKA"/>
    <property type="match status" value="1"/>
</dbReference>
<dbReference type="PANTHER" id="PTHR47763:SF1">
    <property type="entry name" value="DUF659 DOMAIN-CONTAINING PROTEIN"/>
    <property type="match status" value="1"/>
</dbReference>
<dbReference type="EMBL" id="CAJNOQ010024803">
    <property type="protein sequence ID" value="CAF1531213.1"/>
    <property type="molecule type" value="Genomic_DNA"/>
</dbReference>
<comment type="caution">
    <text evidence="3">The sequence shown here is derived from an EMBL/GenBank/DDBJ whole genome shotgun (WGS) entry which is preliminary data.</text>
</comment>
<dbReference type="Pfam" id="PF00092">
    <property type="entry name" value="VWA"/>
    <property type="match status" value="1"/>
</dbReference>
<dbReference type="SMART" id="SM00327">
    <property type="entry name" value="VWA"/>
    <property type="match status" value="1"/>
</dbReference>
<feature type="region of interest" description="Disordered" evidence="1">
    <location>
        <begin position="340"/>
        <end position="432"/>
    </location>
</feature>
<dbReference type="Proteomes" id="UP000663829">
    <property type="component" value="Unassembled WGS sequence"/>
</dbReference>
<dbReference type="OrthoDB" id="301415at2759"/>
<feature type="compositionally biased region" description="Low complexity" evidence="1">
    <location>
        <begin position="349"/>
        <end position="359"/>
    </location>
</feature>
<dbReference type="EMBL" id="CAJOBC010090385">
    <property type="protein sequence ID" value="CAF4390499.1"/>
    <property type="molecule type" value="Genomic_DNA"/>
</dbReference>
<dbReference type="GO" id="GO:0004674">
    <property type="term" value="F:protein serine/threonine kinase activity"/>
    <property type="evidence" value="ECO:0007669"/>
    <property type="project" value="TreeGrafter"/>
</dbReference>
<evidence type="ECO:0000259" key="2">
    <source>
        <dbReference type="PROSITE" id="PS50234"/>
    </source>
</evidence>
<dbReference type="AlphaFoldDB" id="A0A815V4L3"/>
<name>A0A815V4L3_9BILA</name>
<dbReference type="GO" id="GO:0005737">
    <property type="term" value="C:cytoplasm"/>
    <property type="evidence" value="ECO:0007669"/>
    <property type="project" value="TreeGrafter"/>
</dbReference>
<gene>
    <name evidence="3" type="ORF">GPM918_LOCUS38063</name>
    <name evidence="4" type="ORF">SRO942_LOCUS38857</name>
</gene>
<dbReference type="Proteomes" id="UP000681722">
    <property type="component" value="Unassembled WGS sequence"/>
</dbReference>
<feature type="compositionally biased region" description="Acidic residues" evidence="1">
    <location>
        <begin position="406"/>
        <end position="418"/>
    </location>
</feature>
<proteinExistence type="predicted"/>
<evidence type="ECO:0000313" key="4">
    <source>
        <dbReference type="EMBL" id="CAF4390499.1"/>
    </source>
</evidence>
<feature type="domain" description="VWFA" evidence="2">
    <location>
        <begin position="26"/>
        <end position="233"/>
    </location>
</feature>
<dbReference type="PROSITE" id="PS50234">
    <property type="entry name" value="VWFA"/>
    <property type="match status" value="1"/>
</dbReference>
<protein>
    <recommendedName>
        <fullName evidence="2">VWFA domain-containing protein</fullName>
    </recommendedName>
</protein>
<dbReference type="CDD" id="cd00198">
    <property type="entry name" value="vWFA"/>
    <property type="match status" value="1"/>
</dbReference>
<dbReference type="InterPro" id="IPR002035">
    <property type="entry name" value="VWF_A"/>
</dbReference>
<organism evidence="3 5">
    <name type="scientific">Didymodactylos carnosus</name>
    <dbReference type="NCBI Taxonomy" id="1234261"/>
    <lineage>
        <taxon>Eukaryota</taxon>
        <taxon>Metazoa</taxon>
        <taxon>Spiralia</taxon>
        <taxon>Gnathifera</taxon>
        <taxon>Rotifera</taxon>
        <taxon>Eurotatoria</taxon>
        <taxon>Bdelloidea</taxon>
        <taxon>Philodinida</taxon>
        <taxon>Philodinidae</taxon>
        <taxon>Didymodactylos</taxon>
    </lineage>
</organism>
<accession>A0A815V4L3</accession>
<reference evidence="3" key="1">
    <citation type="submission" date="2021-02" db="EMBL/GenBank/DDBJ databases">
        <authorList>
            <person name="Nowell W R."/>
        </authorList>
    </citation>
    <scope>NUCLEOTIDE SEQUENCE</scope>
</reference>
<sequence>MTTTTSSSLADSTDINNVTASNQELDLAFIIDATGSMSSYILSAQKNMINIIDEIVRSERCLLNVALILYRDHPPQEMSFIIQVNDFTDDKDQAKSFIDSASAAGGGDLPEAIAPALDAAVNVLSWRKNSVKIALLIADAPPHGLLTYGDTWPLGDPSGCDPMNTVALMAEKSITLYSVGCEPAVSSYRDFFMAIAFKTGGQYIPLDHAGNLAAVIIGSAQEEISLEKLMAQVHEEVMKEAAARGGPVDEIELTRRIQDLLKNGGTKTKRLKIDNNAIPSITTKAEQLSKMTTMQEVRDNWTSTGFTTSTMTTAMIPKGRGKPRKASCITTTTIATAKTASSDYEPKVTTTTPPTTTTTRSKRKVAETITSVKKKKPSAESSAGKRRSTRLAFNNPEDAEKYIDETGGDTETSEEEEETDKKDVASPPKPTKLIKKLSSVHLDEDELLDISQTRRLVRKSVARNKLKSK</sequence>
<dbReference type="InterPro" id="IPR036465">
    <property type="entry name" value="vWFA_dom_sf"/>
</dbReference>
<evidence type="ECO:0000256" key="1">
    <source>
        <dbReference type="SAM" id="MobiDB-lite"/>
    </source>
</evidence>
<dbReference type="SUPFAM" id="SSF53300">
    <property type="entry name" value="vWA-like"/>
    <property type="match status" value="1"/>
</dbReference>
<dbReference type="Gene3D" id="3.40.50.410">
    <property type="entry name" value="von Willebrand factor, type A domain"/>
    <property type="match status" value="1"/>
</dbReference>